<evidence type="ECO:0000313" key="2">
    <source>
        <dbReference type="Proteomes" id="UP000554965"/>
    </source>
</evidence>
<dbReference type="Proteomes" id="UP000554965">
    <property type="component" value="Unassembled WGS sequence"/>
</dbReference>
<evidence type="ECO:0000313" key="1">
    <source>
        <dbReference type="EMBL" id="SOJ58062.1"/>
    </source>
</evidence>
<proteinExistence type="predicted"/>
<sequence length="55" mass="5642">MCVPGGIGPAFASRIPAHGPGFTVKQRAAQGASVRALLSSPATYRQYIQSAIAGR</sequence>
<protein>
    <submittedName>
        <fullName evidence="1">Uncharacterized protein</fullName>
    </submittedName>
</protein>
<comment type="caution">
    <text evidence="1">The sequence shown here is derived from an EMBL/GenBank/DDBJ whole genome shotgun (WGS) entry which is preliminary data.</text>
</comment>
<dbReference type="AlphaFoldDB" id="A0A7Z7IRU7"/>
<organism evidence="1 2">
    <name type="scientific">Mycobacterium simulans</name>
    <dbReference type="NCBI Taxonomy" id="627089"/>
    <lineage>
        <taxon>Bacteria</taxon>
        <taxon>Bacillati</taxon>
        <taxon>Actinomycetota</taxon>
        <taxon>Actinomycetes</taxon>
        <taxon>Mycobacteriales</taxon>
        <taxon>Mycobacteriaceae</taxon>
        <taxon>Mycobacterium</taxon>
    </lineage>
</organism>
<name>A0A7Z7IRU7_9MYCO</name>
<gene>
    <name evidence="1" type="ORF">MSIMFB_05542</name>
</gene>
<dbReference type="EMBL" id="OCTY01000002">
    <property type="protein sequence ID" value="SOJ58062.1"/>
    <property type="molecule type" value="Genomic_DNA"/>
</dbReference>
<reference evidence="1 2" key="1">
    <citation type="submission" date="2017-10" db="EMBL/GenBank/DDBJ databases">
        <authorList>
            <consortium name="Urmite Genomes"/>
        </authorList>
    </citation>
    <scope>NUCLEOTIDE SEQUENCE [LARGE SCALE GENOMIC DNA]</scope>
    <source>
        <strain evidence="1 2">FB-527</strain>
    </source>
</reference>
<keyword evidence="2" id="KW-1185">Reference proteome</keyword>
<accession>A0A7Z7IRU7</accession>